<feature type="compositionally biased region" description="Polar residues" evidence="1">
    <location>
        <begin position="68"/>
        <end position="79"/>
    </location>
</feature>
<dbReference type="Pfam" id="PF11443">
    <property type="entry name" value="DUF2828"/>
    <property type="match status" value="1"/>
</dbReference>
<feature type="region of interest" description="Disordered" evidence="1">
    <location>
        <begin position="725"/>
        <end position="744"/>
    </location>
</feature>
<evidence type="ECO:0000259" key="3">
    <source>
        <dbReference type="Pfam" id="PF25043"/>
    </source>
</evidence>
<dbReference type="PANTHER" id="PTHR31373:SF27">
    <property type="entry name" value="TROVE DOMAIN-CONTAINING PROTEIN"/>
    <property type="match status" value="1"/>
</dbReference>
<dbReference type="Proteomes" id="UP000001261">
    <property type="component" value="Unassembled WGS sequence"/>
</dbReference>
<dbReference type="PANTHER" id="PTHR31373">
    <property type="entry name" value="OS06G0652100 PROTEIN"/>
    <property type="match status" value="1"/>
</dbReference>
<dbReference type="EMBL" id="GG704914">
    <property type="protein sequence ID" value="EAS34537.2"/>
    <property type="molecule type" value="Genomic_DNA"/>
</dbReference>
<dbReference type="RefSeq" id="XP_001246120.2">
    <property type="nucleotide sequence ID" value="XM_001246119.2"/>
</dbReference>
<evidence type="ECO:0000313" key="4">
    <source>
        <dbReference type="EMBL" id="EAS34537.2"/>
    </source>
</evidence>
<keyword evidence="5" id="KW-1185">Reference proteome</keyword>
<accession>A0A0E1RXS0</accession>
<feature type="region of interest" description="Disordered" evidence="1">
    <location>
        <begin position="44"/>
        <end position="79"/>
    </location>
</feature>
<dbReference type="AlphaFoldDB" id="A0A0E1RXS0"/>
<feature type="region of interest" description="Disordered" evidence="1">
    <location>
        <begin position="283"/>
        <end position="321"/>
    </location>
</feature>
<organism evidence="4 5">
    <name type="scientific">Coccidioides immitis (strain RS)</name>
    <name type="common">Valley fever fungus</name>
    <dbReference type="NCBI Taxonomy" id="246410"/>
    <lineage>
        <taxon>Eukaryota</taxon>
        <taxon>Fungi</taxon>
        <taxon>Dikarya</taxon>
        <taxon>Ascomycota</taxon>
        <taxon>Pezizomycotina</taxon>
        <taxon>Eurotiomycetes</taxon>
        <taxon>Eurotiomycetidae</taxon>
        <taxon>Onygenales</taxon>
        <taxon>Onygenaceae</taxon>
        <taxon>Coccidioides</taxon>
    </lineage>
</organism>
<evidence type="ECO:0008006" key="6">
    <source>
        <dbReference type="Google" id="ProtNLM"/>
    </source>
</evidence>
<dbReference type="Pfam" id="PF25043">
    <property type="entry name" value="DUF7788"/>
    <property type="match status" value="1"/>
</dbReference>
<gene>
    <name evidence="4" type="ORF">CIMG_05561</name>
</gene>
<proteinExistence type="predicted"/>
<feature type="domain" description="DUF2828" evidence="2">
    <location>
        <begin position="109"/>
        <end position="532"/>
    </location>
</feature>
<evidence type="ECO:0000256" key="1">
    <source>
        <dbReference type="SAM" id="MobiDB-lite"/>
    </source>
</evidence>
<sequence>METTRSHSKDGGPMDTSFPAFLHEDPFLYMSPEQFEHYISKLLPGPTRADSQQEATEAPEVNQHHPTKPTTQNDADTSGDTFIDALDKTIARHKRIDSAELAPNNRALTDNFGVTFASTESSLVDLFHSLDGEWTETKQKELESLLDSSWKEDSLACLKIIWNARSIHLGKGNRHIFYIAMGWLKENHPRTLLANLQWLFRPVIEKNAKPSTDRETATVGKVGSTLDDYDVVHGVSHGYWKDLLNLLALSASGRLDMSDPRKLLQTRFSVGFRLRKRKVQKEKPSGWHELSSEEKIKRSLERDQNVSREAKERRHAGENERHQRIMERLSNDPFHRALHMTVARLFSEKLQKDIELLRTGTKEQQKELSLCGKWAPSLQKFHDKHTRIATTIAEILFPRDKVAQPDDNREMYLKRAREQYRFWTTSKLRKALQCVECDISANTLSNINYGRVPSLAMDQYKKLFIKKDGERFGQYVVKVAEGKAKISGAILAPGPLVLQAKKYSSAEDSIKQSVVNLQWRTLVQRIKDCGSLTHSIAVSDVSGSMLQRTDDGKCTLMDTAIGLGLIVSETTEPPFGGKVITFSRDPQVLNIGGANDPRTFSEQVTALQHSEWGFNTDFLKVFKLILDIAVTSKVKSEDMVKRLFVFSDMQFDAARYSSDNWDTHHQIITKDFAAAGYEPPELVYWNLNGSDIHNVPVTKDMPGTALVSGNSQAMLKVFLETGSMDGQEEEEGVKEQITQEEAKEDEDWDVVKKEKNMMTPYSLMMKAIGNKAFDMLTVVD</sequence>
<dbReference type="InParanoid" id="A0A0E1RXS0"/>
<evidence type="ECO:0000259" key="2">
    <source>
        <dbReference type="Pfam" id="PF11443"/>
    </source>
</evidence>
<dbReference type="PIRSF" id="PIRSF015417">
    <property type="entry name" value="T31B5_30_vWA"/>
    <property type="match status" value="1"/>
</dbReference>
<evidence type="ECO:0000313" key="5">
    <source>
        <dbReference type="Proteomes" id="UP000001261"/>
    </source>
</evidence>
<protein>
    <recommendedName>
        <fullName evidence="6">DUF2828 domain-containing protein</fullName>
    </recommendedName>
</protein>
<dbReference type="InterPro" id="IPR011205">
    <property type="entry name" value="UCP015417_vWA"/>
</dbReference>
<dbReference type="OrthoDB" id="1149618at2759"/>
<dbReference type="InterPro" id="IPR056690">
    <property type="entry name" value="DUF7788"/>
</dbReference>
<dbReference type="GeneID" id="4563609"/>
<name>A0A0E1RXS0_COCIM</name>
<dbReference type="OMA" id="HGVSHGY"/>
<dbReference type="InterPro" id="IPR036465">
    <property type="entry name" value="vWFA_dom_sf"/>
</dbReference>
<feature type="domain" description="DUF7788" evidence="3">
    <location>
        <begin position="535"/>
        <end position="768"/>
    </location>
</feature>
<reference evidence="5" key="1">
    <citation type="journal article" date="2009" name="Genome Res.">
        <title>Comparative genomic analyses of the human fungal pathogens Coccidioides and their relatives.</title>
        <authorList>
            <person name="Sharpton T.J."/>
            <person name="Stajich J.E."/>
            <person name="Rounsley S.D."/>
            <person name="Gardner M.J."/>
            <person name="Wortman J.R."/>
            <person name="Jordar V.S."/>
            <person name="Maiti R."/>
            <person name="Kodira C.D."/>
            <person name="Neafsey D.E."/>
            <person name="Zeng Q."/>
            <person name="Hung C.-Y."/>
            <person name="McMahan C."/>
            <person name="Muszewska A."/>
            <person name="Grynberg M."/>
            <person name="Mandel M.A."/>
            <person name="Kellner E.M."/>
            <person name="Barker B.M."/>
            <person name="Galgiani J.N."/>
            <person name="Orbach M.J."/>
            <person name="Kirkland T.N."/>
            <person name="Cole G.T."/>
            <person name="Henn M.R."/>
            <person name="Birren B.W."/>
            <person name="Taylor J.W."/>
        </authorList>
    </citation>
    <scope>NUCLEOTIDE SEQUENCE [LARGE SCALE GENOMIC DNA]</scope>
    <source>
        <strain evidence="5">RS</strain>
    </source>
</reference>
<reference evidence="5" key="2">
    <citation type="journal article" date="2010" name="Genome Res.">
        <title>Population genomic sequencing of Coccidioides fungi reveals recent hybridization and transposon control.</title>
        <authorList>
            <person name="Neafsey D.E."/>
            <person name="Barker B.M."/>
            <person name="Sharpton T.J."/>
            <person name="Stajich J.E."/>
            <person name="Park D.J."/>
            <person name="Whiston E."/>
            <person name="Hung C.-Y."/>
            <person name="McMahan C."/>
            <person name="White J."/>
            <person name="Sykes S."/>
            <person name="Heiman D."/>
            <person name="Young S."/>
            <person name="Zeng Q."/>
            <person name="Abouelleil A."/>
            <person name="Aftuck L."/>
            <person name="Bessette D."/>
            <person name="Brown A."/>
            <person name="FitzGerald M."/>
            <person name="Lui A."/>
            <person name="Macdonald J.P."/>
            <person name="Priest M."/>
            <person name="Orbach M.J."/>
            <person name="Galgiani J.N."/>
            <person name="Kirkland T.N."/>
            <person name="Cole G.T."/>
            <person name="Birren B.W."/>
            <person name="Henn M.R."/>
            <person name="Taylor J.W."/>
            <person name="Rounsley S.D."/>
        </authorList>
    </citation>
    <scope>GENOME REANNOTATION</scope>
    <source>
        <strain evidence="5">RS</strain>
    </source>
</reference>
<dbReference type="InterPro" id="IPR058580">
    <property type="entry name" value="DUF2828"/>
</dbReference>
<dbReference type="VEuPathDB" id="FungiDB:CIMG_05561"/>
<dbReference type="SUPFAM" id="SSF53300">
    <property type="entry name" value="vWA-like"/>
    <property type="match status" value="1"/>
</dbReference>
<dbReference type="KEGG" id="cim:CIMG_05561"/>